<proteinExistence type="predicted"/>
<name>A0A4Z0P2P5_9BACT</name>
<gene>
    <name evidence="2" type="ORF">EU556_20255</name>
</gene>
<feature type="chain" id="PRO_5021378737" description="Outer membrane protein beta-barrel domain-containing protein" evidence="1">
    <location>
        <begin position="20"/>
        <end position="215"/>
    </location>
</feature>
<reference evidence="2 3" key="1">
    <citation type="submission" date="2019-04" db="EMBL/GenBank/DDBJ databases">
        <authorList>
            <person name="Feng G."/>
            <person name="Zhang J."/>
            <person name="Zhu H."/>
        </authorList>
    </citation>
    <scope>NUCLEOTIDE SEQUENCE [LARGE SCALE GENOMIC DNA]</scope>
    <source>
        <strain evidence="2 3">92R-1</strain>
    </source>
</reference>
<accession>A0A4Z0P2P5</accession>
<protein>
    <recommendedName>
        <fullName evidence="4">Outer membrane protein beta-barrel domain-containing protein</fullName>
    </recommendedName>
</protein>
<evidence type="ECO:0000313" key="2">
    <source>
        <dbReference type="EMBL" id="TGE05633.1"/>
    </source>
</evidence>
<sequence length="215" mass="23072">MKKLTFSILLLGLVSGAKAQTGAGHYLISGLINYNSSKTDNSPNTNSQNIKSQYVQFIPTVGYFVADNLAIGLSGNIASSKQTQASNSYGYTTNSVGPFVRYYKMVTEKLGFYGQLEGNYVSGTNYTTSETVNGQNTSSRRTRGGSGTLTPGIVFFPIEKLGLQLGIGNIGYYRTKETPKSPVPVNTWSTTSSYFSTNFGLAYLNLGASLHLGGK</sequence>
<evidence type="ECO:0000313" key="3">
    <source>
        <dbReference type="Proteomes" id="UP000298337"/>
    </source>
</evidence>
<evidence type="ECO:0008006" key="4">
    <source>
        <dbReference type="Google" id="ProtNLM"/>
    </source>
</evidence>
<keyword evidence="3" id="KW-1185">Reference proteome</keyword>
<dbReference type="AlphaFoldDB" id="A0A4Z0P2P5"/>
<feature type="signal peptide" evidence="1">
    <location>
        <begin position="1"/>
        <end position="19"/>
    </location>
</feature>
<dbReference type="Proteomes" id="UP000298337">
    <property type="component" value="Unassembled WGS sequence"/>
</dbReference>
<dbReference type="RefSeq" id="WP_135435945.1">
    <property type="nucleotide sequence ID" value="NZ_SRLA01000004.1"/>
</dbReference>
<dbReference type="OrthoDB" id="945117at2"/>
<evidence type="ECO:0000256" key="1">
    <source>
        <dbReference type="SAM" id="SignalP"/>
    </source>
</evidence>
<comment type="caution">
    <text evidence="2">The sequence shown here is derived from an EMBL/GenBank/DDBJ whole genome shotgun (WGS) entry which is preliminary data.</text>
</comment>
<keyword evidence="1" id="KW-0732">Signal</keyword>
<organism evidence="2 3">
    <name type="scientific">Hymenobacter fodinae</name>
    <dbReference type="NCBI Taxonomy" id="2510796"/>
    <lineage>
        <taxon>Bacteria</taxon>
        <taxon>Pseudomonadati</taxon>
        <taxon>Bacteroidota</taxon>
        <taxon>Cytophagia</taxon>
        <taxon>Cytophagales</taxon>
        <taxon>Hymenobacteraceae</taxon>
        <taxon>Hymenobacter</taxon>
    </lineage>
</organism>
<dbReference type="EMBL" id="SRLA01000004">
    <property type="protein sequence ID" value="TGE05633.1"/>
    <property type="molecule type" value="Genomic_DNA"/>
</dbReference>